<name>A0A3B3CDA9_ORYME</name>
<dbReference type="GeneTree" id="ENSGT00970000198460"/>
<sequence>MLNALAAYHAPEEPERTEERASAVPGGQDLCQILQDVGDDVYQQYRLTRQGSDFDSQSAFHINAQVFAADGAVAESSQSSMPQGEASTPEEMREEKKEQEGDLFLVGSEHLFF</sequence>
<accession>A0A3B3CDA9</accession>
<dbReference type="STRING" id="30732.ENSOMEP00000015594"/>
<dbReference type="PaxDb" id="30732-ENSOMEP00000015594"/>
<reference evidence="2" key="1">
    <citation type="submission" date="2025-08" db="UniProtKB">
        <authorList>
            <consortium name="Ensembl"/>
        </authorList>
    </citation>
    <scope>IDENTIFICATION</scope>
</reference>
<feature type="region of interest" description="Disordered" evidence="1">
    <location>
        <begin position="73"/>
        <end position="101"/>
    </location>
</feature>
<feature type="compositionally biased region" description="Basic and acidic residues" evidence="1">
    <location>
        <begin position="90"/>
        <end position="100"/>
    </location>
</feature>
<feature type="compositionally biased region" description="Polar residues" evidence="1">
    <location>
        <begin position="75"/>
        <end position="86"/>
    </location>
</feature>
<reference evidence="2" key="2">
    <citation type="submission" date="2025-09" db="UniProtKB">
        <authorList>
            <consortium name="Ensembl"/>
        </authorList>
    </citation>
    <scope>IDENTIFICATION</scope>
</reference>
<protein>
    <submittedName>
        <fullName evidence="2">Uncharacterized protein</fullName>
    </submittedName>
</protein>
<dbReference type="Proteomes" id="UP000261560">
    <property type="component" value="Unplaced"/>
</dbReference>
<organism evidence="2 3">
    <name type="scientific">Oryzias melastigma</name>
    <name type="common">Marine medaka</name>
    <dbReference type="NCBI Taxonomy" id="30732"/>
    <lineage>
        <taxon>Eukaryota</taxon>
        <taxon>Metazoa</taxon>
        <taxon>Chordata</taxon>
        <taxon>Craniata</taxon>
        <taxon>Vertebrata</taxon>
        <taxon>Euteleostomi</taxon>
        <taxon>Actinopterygii</taxon>
        <taxon>Neopterygii</taxon>
        <taxon>Teleostei</taxon>
        <taxon>Neoteleostei</taxon>
        <taxon>Acanthomorphata</taxon>
        <taxon>Ovalentaria</taxon>
        <taxon>Atherinomorphae</taxon>
        <taxon>Beloniformes</taxon>
        <taxon>Adrianichthyidae</taxon>
        <taxon>Oryziinae</taxon>
        <taxon>Oryzias</taxon>
    </lineage>
</organism>
<feature type="region of interest" description="Disordered" evidence="1">
    <location>
        <begin position="1"/>
        <end position="24"/>
    </location>
</feature>
<evidence type="ECO:0000313" key="2">
    <source>
        <dbReference type="Ensembl" id="ENSOMEP00000015594.1"/>
    </source>
</evidence>
<proteinExistence type="predicted"/>
<feature type="compositionally biased region" description="Basic and acidic residues" evidence="1">
    <location>
        <begin position="10"/>
        <end position="21"/>
    </location>
</feature>
<keyword evidence="3" id="KW-1185">Reference proteome</keyword>
<evidence type="ECO:0000313" key="3">
    <source>
        <dbReference type="Proteomes" id="UP000261560"/>
    </source>
</evidence>
<dbReference type="Ensembl" id="ENSOMET00000023813.1">
    <property type="protein sequence ID" value="ENSOMEP00000015594.1"/>
    <property type="gene ID" value="ENSOMEG00000017197.1"/>
</dbReference>
<evidence type="ECO:0000256" key="1">
    <source>
        <dbReference type="SAM" id="MobiDB-lite"/>
    </source>
</evidence>
<dbReference type="AlphaFoldDB" id="A0A3B3CDA9"/>